<dbReference type="Proteomes" id="UP001054945">
    <property type="component" value="Unassembled WGS sequence"/>
</dbReference>
<evidence type="ECO:0000313" key="3">
    <source>
        <dbReference type="Proteomes" id="UP001054945"/>
    </source>
</evidence>
<organism evidence="2 3">
    <name type="scientific">Caerostris extrusa</name>
    <name type="common">Bark spider</name>
    <name type="synonym">Caerostris bankana</name>
    <dbReference type="NCBI Taxonomy" id="172846"/>
    <lineage>
        <taxon>Eukaryota</taxon>
        <taxon>Metazoa</taxon>
        <taxon>Ecdysozoa</taxon>
        <taxon>Arthropoda</taxon>
        <taxon>Chelicerata</taxon>
        <taxon>Arachnida</taxon>
        <taxon>Araneae</taxon>
        <taxon>Araneomorphae</taxon>
        <taxon>Entelegynae</taxon>
        <taxon>Araneoidea</taxon>
        <taxon>Araneidae</taxon>
        <taxon>Caerostris</taxon>
    </lineage>
</organism>
<evidence type="ECO:0000313" key="2">
    <source>
        <dbReference type="EMBL" id="GIY42304.1"/>
    </source>
</evidence>
<evidence type="ECO:0000256" key="1">
    <source>
        <dbReference type="SAM" id="MobiDB-lite"/>
    </source>
</evidence>
<gene>
    <name evidence="2" type="ORF">CEXT_738091</name>
</gene>
<feature type="compositionally biased region" description="Polar residues" evidence="1">
    <location>
        <begin position="81"/>
        <end position="90"/>
    </location>
</feature>
<proteinExistence type="predicted"/>
<reference evidence="2 3" key="1">
    <citation type="submission" date="2021-06" db="EMBL/GenBank/DDBJ databases">
        <title>Caerostris extrusa draft genome.</title>
        <authorList>
            <person name="Kono N."/>
            <person name="Arakawa K."/>
        </authorList>
    </citation>
    <scope>NUCLEOTIDE SEQUENCE [LARGE SCALE GENOMIC DNA]</scope>
</reference>
<name>A0AAV4T7Y6_CAEEX</name>
<sequence>MIQLAFQEERLGRGKIAALEPSGHFVITYDLPEKNQELKQGRSYHLVGKNCGGNNWLIYIFQQKSRRKRGRRKRGNGIASERTNCSQTSP</sequence>
<comment type="caution">
    <text evidence="2">The sequence shown here is derived from an EMBL/GenBank/DDBJ whole genome shotgun (WGS) entry which is preliminary data.</text>
</comment>
<feature type="region of interest" description="Disordered" evidence="1">
    <location>
        <begin position="66"/>
        <end position="90"/>
    </location>
</feature>
<feature type="compositionally biased region" description="Basic residues" evidence="1">
    <location>
        <begin position="66"/>
        <end position="75"/>
    </location>
</feature>
<dbReference type="AlphaFoldDB" id="A0AAV4T7Y6"/>
<protein>
    <submittedName>
        <fullName evidence="2">Uncharacterized protein</fullName>
    </submittedName>
</protein>
<dbReference type="EMBL" id="BPLR01010831">
    <property type="protein sequence ID" value="GIY42304.1"/>
    <property type="molecule type" value="Genomic_DNA"/>
</dbReference>
<keyword evidence="3" id="KW-1185">Reference proteome</keyword>
<accession>A0AAV4T7Y6</accession>